<evidence type="ECO:0000256" key="1">
    <source>
        <dbReference type="SAM" id="MobiDB-lite"/>
    </source>
</evidence>
<protein>
    <submittedName>
        <fullName evidence="2">Uncharacterized protein</fullName>
    </submittedName>
</protein>
<organism evidence="2">
    <name type="scientific">Fusarium oxysporum f. sp. vasinfectum 25433</name>
    <dbReference type="NCBI Taxonomy" id="1089449"/>
    <lineage>
        <taxon>Eukaryota</taxon>
        <taxon>Fungi</taxon>
        <taxon>Dikarya</taxon>
        <taxon>Ascomycota</taxon>
        <taxon>Pezizomycotina</taxon>
        <taxon>Sordariomycetes</taxon>
        <taxon>Hypocreomycetidae</taxon>
        <taxon>Hypocreales</taxon>
        <taxon>Nectriaceae</taxon>
        <taxon>Fusarium</taxon>
        <taxon>Fusarium oxysporum species complex</taxon>
    </lineage>
</organism>
<evidence type="ECO:0000313" key="2">
    <source>
        <dbReference type="EMBL" id="EXM14271.1"/>
    </source>
</evidence>
<gene>
    <name evidence="2" type="ORF">FOTG_17316</name>
</gene>
<dbReference type="HOGENOM" id="CLU_1461383_0_0_1"/>
<dbReference type="Proteomes" id="UP000030701">
    <property type="component" value="Unassembled WGS sequence"/>
</dbReference>
<feature type="compositionally biased region" description="Basic residues" evidence="1">
    <location>
        <begin position="75"/>
        <end position="89"/>
    </location>
</feature>
<accession>X0L009</accession>
<dbReference type="AlphaFoldDB" id="X0L009"/>
<feature type="region of interest" description="Disordered" evidence="1">
    <location>
        <begin position="75"/>
        <end position="107"/>
    </location>
</feature>
<name>X0L009_FUSOX</name>
<sequence length="185" mass="20609">MDWQEKYALIIDEVGMLGARMLCAVNVQPRRLRESTEDFGDIPVIIFLRGLRPVSSSTRVVNTAPKFKLPTRARPRLRSRAAKTTRRRLRPVEEVHRGGAQGKSLCRARSTTTQTHNACSAGSPGSVGCRVSEQQLLSRGETHSMGVGYRRGDATQQELMEPECRGNTHVPEAATYPSPHLRFRA</sequence>
<proteinExistence type="predicted"/>
<reference evidence="2" key="2">
    <citation type="submission" date="2012-05" db="EMBL/GenBank/DDBJ databases">
        <title>The Genome Annotation of Fusarium oxysporum Cotton.</title>
        <authorList>
            <consortium name="The Broad Institute Genomics Platform"/>
            <person name="Ma L.-J."/>
            <person name="Corby-Kistler H."/>
            <person name="Broz K."/>
            <person name="Gale L.R."/>
            <person name="Jonkers W."/>
            <person name="O'Donnell K."/>
            <person name="Ploetz R."/>
            <person name="Steinberg C."/>
            <person name="Schwartz D.C."/>
            <person name="VanEtten H."/>
            <person name="Zhou S."/>
            <person name="Young S.K."/>
            <person name="Zeng Q."/>
            <person name="Gargeya S."/>
            <person name="Fitzgerald M."/>
            <person name="Abouelleil A."/>
            <person name="Alvarado L."/>
            <person name="Chapman S.B."/>
            <person name="Gainer-Dewar J."/>
            <person name="Goldberg J."/>
            <person name="Griggs A."/>
            <person name="Gujja S."/>
            <person name="Hansen M."/>
            <person name="Howarth C."/>
            <person name="Imamovic A."/>
            <person name="Ireland A."/>
            <person name="Larimer J."/>
            <person name="McCowan C."/>
            <person name="Murphy C."/>
            <person name="Pearson M."/>
            <person name="Poon T.W."/>
            <person name="Priest M."/>
            <person name="Roberts A."/>
            <person name="Saif S."/>
            <person name="Shea T."/>
            <person name="Sykes S."/>
            <person name="Wortman J."/>
            <person name="Nusbaum C."/>
            <person name="Birren B."/>
        </authorList>
    </citation>
    <scope>NUCLEOTIDE SEQUENCE</scope>
    <source>
        <strain evidence="2">25433</strain>
    </source>
</reference>
<reference evidence="2" key="1">
    <citation type="submission" date="2011-11" db="EMBL/GenBank/DDBJ databases">
        <title>The Genome Sequence of Fusarium oxysporum Cotton.</title>
        <authorList>
            <consortium name="The Broad Institute Genome Sequencing Platform"/>
            <person name="Ma L.-J."/>
            <person name="Gale L.R."/>
            <person name="Schwartz D.C."/>
            <person name="Zhou S."/>
            <person name="Corby-Kistler H."/>
            <person name="Young S.K."/>
            <person name="Zeng Q."/>
            <person name="Gargeya S."/>
            <person name="Fitzgerald M."/>
            <person name="Haas B."/>
            <person name="Abouelleil A."/>
            <person name="Alvarado L."/>
            <person name="Arachchi H.M."/>
            <person name="Berlin A."/>
            <person name="Brown A."/>
            <person name="Chapman S.B."/>
            <person name="Chen Z."/>
            <person name="Dunbar C."/>
            <person name="Freedman E."/>
            <person name="Gearin G."/>
            <person name="Goldberg J."/>
            <person name="Griggs A."/>
            <person name="Gujja S."/>
            <person name="Heiman D."/>
            <person name="Howarth C."/>
            <person name="Larson L."/>
            <person name="Lui A."/>
            <person name="MacDonald P.J.P."/>
            <person name="Montmayeur A."/>
            <person name="Murphy C."/>
            <person name="Neiman D."/>
            <person name="Pearson M."/>
            <person name="Priest M."/>
            <person name="Roberts A."/>
            <person name="Saif S."/>
            <person name="Shea T."/>
            <person name="Shenoy N."/>
            <person name="Sisk P."/>
            <person name="Stolte C."/>
            <person name="Sykes S."/>
            <person name="Wortman J."/>
            <person name="Nusbaum C."/>
            <person name="Birren B."/>
        </authorList>
    </citation>
    <scope>NUCLEOTIDE SEQUENCE [LARGE SCALE GENOMIC DNA]</scope>
    <source>
        <strain evidence="2">25433</strain>
    </source>
</reference>
<dbReference type="EMBL" id="JH658071">
    <property type="protein sequence ID" value="EXM14271.1"/>
    <property type="molecule type" value="Genomic_DNA"/>
</dbReference>